<dbReference type="Proteomes" id="UP000183053">
    <property type="component" value="Unassembled WGS sequence"/>
</dbReference>
<dbReference type="PROSITE" id="PS50977">
    <property type="entry name" value="HTH_TETR_2"/>
    <property type="match status" value="1"/>
</dbReference>
<feature type="domain" description="HTH tetR-type" evidence="3">
    <location>
        <begin position="13"/>
        <end position="73"/>
    </location>
</feature>
<accession>A0A1H1C2F7</accession>
<organism evidence="4 5">
    <name type="scientific">Tsukamurella pulmonis</name>
    <dbReference type="NCBI Taxonomy" id="47312"/>
    <lineage>
        <taxon>Bacteria</taxon>
        <taxon>Bacillati</taxon>
        <taxon>Actinomycetota</taxon>
        <taxon>Actinomycetes</taxon>
        <taxon>Mycobacteriales</taxon>
        <taxon>Tsukamurellaceae</taxon>
        <taxon>Tsukamurella</taxon>
    </lineage>
</organism>
<keyword evidence="1 2" id="KW-0238">DNA-binding</keyword>
<evidence type="ECO:0000313" key="5">
    <source>
        <dbReference type="Proteomes" id="UP000183053"/>
    </source>
</evidence>
<dbReference type="STRING" id="47312.SAMN04489765_0983"/>
<feature type="DNA-binding region" description="H-T-H motif" evidence="2">
    <location>
        <begin position="36"/>
        <end position="55"/>
    </location>
</feature>
<proteinExistence type="predicted"/>
<reference evidence="5" key="1">
    <citation type="submission" date="2016-10" db="EMBL/GenBank/DDBJ databases">
        <authorList>
            <person name="Varghese N."/>
            <person name="Submissions S."/>
        </authorList>
    </citation>
    <scope>NUCLEOTIDE SEQUENCE [LARGE SCALE GENOMIC DNA]</scope>
    <source>
        <strain evidence="5">DSM 44142</strain>
    </source>
</reference>
<name>A0A1H1C2F7_9ACTN</name>
<dbReference type="AlphaFoldDB" id="A0A1H1C2F7"/>
<dbReference type="SUPFAM" id="SSF46689">
    <property type="entry name" value="Homeodomain-like"/>
    <property type="match status" value="1"/>
</dbReference>
<evidence type="ECO:0000259" key="3">
    <source>
        <dbReference type="PROSITE" id="PS50977"/>
    </source>
</evidence>
<keyword evidence="5" id="KW-1185">Reference proteome</keyword>
<gene>
    <name evidence="4" type="ORF">SAMN04489765_0983</name>
</gene>
<evidence type="ECO:0000313" key="4">
    <source>
        <dbReference type="EMBL" id="SDQ58368.1"/>
    </source>
</evidence>
<sequence length="203" mass="21848">MSQMTAATTPKGERRRAALVAAAGELLVEGGFESVRHRAVAHRAHIPLAATTYYFESLGDLLSNAVAYAGEIDVAAVRERVDAVSRRRRGDSALAKLLATVFFACESEAERGVLVSRYERMVLCTRDPELTRLQAGMRSVLAELHTEVLVRSGRRAHPSDVERLMAIEDGAALAAFTANGADVPRAVRDALVPVVDDLAPVLA</sequence>
<dbReference type="InterPro" id="IPR041583">
    <property type="entry name" value="TetR_C_31"/>
</dbReference>
<dbReference type="GO" id="GO:0003677">
    <property type="term" value="F:DNA binding"/>
    <property type="evidence" value="ECO:0007669"/>
    <property type="project" value="UniProtKB-UniRule"/>
</dbReference>
<evidence type="ECO:0000256" key="1">
    <source>
        <dbReference type="ARBA" id="ARBA00023125"/>
    </source>
</evidence>
<dbReference type="EMBL" id="FNLF01000002">
    <property type="protein sequence ID" value="SDQ58368.1"/>
    <property type="molecule type" value="Genomic_DNA"/>
</dbReference>
<evidence type="ECO:0000256" key="2">
    <source>
        <dbReference type="PROSITE-ProRule" id="PRU00335"/>
    </source>
</evidence>
<protein>
    <submittedName>
        <fullName evidence="4">DNA-binding transcriptional regulator YbjK</fullName>
    </submittedName>
</protein>
<dbReference type="InterPro" id="IPR001647">
    <property type="entry name" value="HTH_TetR"/>
</dbReference>
<dbReference type="Pfam" id="PF17940">
    <property type="entry name" value="TetR_C_31"/>
    <property type="match status" value="1"/>
</dbReference>
<dbReference type="InterPro" id="IPR009057">
    <property type="entry name" value="Homeodomain-like_sf"/>
</dbReference>
<dbReference type="Gene3D" id="1.10.357.10">
    <property type="entry name" value="Tetracycline Repressor, domain 2"/>
    <property type="match status" value="1"/>
</dbReference>